<reference evidence="2" key="1">
    <citation type="journal article" date="2021" name="Proc. Natl. Acad. Sci. U.S.A.">
        <title>A Catalog of Tens of Thousands of Viruses from Human Metagenomes Reveals Hidden Associations with Chronic Diseases.</title>
        <authorList>
            <person name="Tisza M.J."/>
            <person name="Buck C.B."/>
        </authorList>
    </citation>
    <scope>NUCLEOTIDE SEQUENCE</scope>
    <source>
        <strain evidence="2">Ctxjh1</strain>
    </source>
</reference>
<organism evidence="2">
    <name type="scientific">Myoviridae sp. ctxjh1</name>
    <dbReference type="NCBI Taxonomy" id="2826714"/>
    <lineage>
        <taxon>Viruses</taxon>
        <taxon>Duplodnaviria</taxon>
        <taxon>Heunggongvirae</taxon>
        <taxon>Uroviricota</taxon>
        <taxon>Caudoviricetes</taxon>
    </lineage>
</organism>
<proteinExistence type="predicted"/>
<evidence type="ECO:0000256" key="1">
    <source>
        <dbReference type="SAM" id="Coils"/>
    </source>
</evidence>
<protein>
    <recommendedName>
        <fullName evidence="3">Virion structural protein</fullName>
    </recommendedName>
</protein>
<feature type="coiled-coil region" evidence="1">
    <location>
        <begin position="157"/>
        <end position="191"/>
    </location>
</feature>
<evidence type="ECO:0008006" key="3">
    <source>
        <dbReference type="Google" id="ProtNLM"/>
    </source>
</evidence>
<keyword evidence="1" id="KW-0175">Coiled coil</keyword>
<accession>A0A8S5R1I5</accession>
<sequence length="428" mass="47327">MDIIRSGMNVVSAIASSVYGIGRNMLGNVGDVRAKSLSQYSTDLQLRPVFAIEKEILNDEKIDVLMQAGLANYAGFYIVALSIDNTINGVRVGKMVGKYSPNRDAVGSALDLLGENIASVSREDFKVDIPEYDRPTLSTLGFKSGLRSIPSLPEAYLKQLELRTEAVHATREEAQAEADKINAANAKEKTQETEAKPTPVYPSTKVAEQSMRDEINKLQSLAIGRILTVTVSRDKQSADINMVLKPELKSLRSNLLIDVANLSNKPTSMRDRFIAYFKRGTIASMLDYLVCLDLIQAHRRALVQDTAGYYEKVHDRIVNNKVAALLTGEFSVGTVANTWIISDTTALRLQASIGGKLDNYAVRNKFMEKSGVMTLIVYNPDHQRVYIYNHGIEDVTDIGINYLVKKSESKSFDMDIFKMLSQGSAPIV</sequence>
<name>A0A8S5R1I5_9CAUD</name>
<dbReference type="EMBL" id="BK015789">
    <property type="protein sequence ID" value="DAE24945.1"/>
    <property type="molecule type" value="Genomic_DNA"/>
</dbReference>
<evidence type="ECO:0000313" key="2">
    <source>
        <dbReference type="EMBL" id="DAE24945.1"/>
    </source>
</evidence>